<keyword evidence="3" id="KW-1185">Reference proteome</keyword>
<name>A0A380NNB9_9FIRM</name>
<dbReference type="Pfam" id="PF20731">
    <property type="entry name" value="RE_NgoFVII_C"/>
    <property type="match status" value="1"/>
</dbReference>
<dbReference type="AlphaFoldDB" id="A0A380NNB9"/>
<dbReference type="Proteomes" id="UP000255367">
    <property type="component" value="Unassembled WGS sequence"/>
</dbReference>
<feature type="domain" description="Restriction endonuclease type II NgoFVII C-terminal B3-like DNA-binding" evidence="1">
    <location>
        <begin position="259"/>
        <end position="405"/>
    </location>
</feature>
<evidence type="ECO:0000259" key="1">
    <source>
        <dbReference type="Pfam" id="PF20731"/>
    </source>
</evidence>
<proteinExistence type="predicted"/>
<protein>
    <recommendedName>
        <fullName evidence="1">Restriction endonuclease type II NgoFVII C-terminal B3-like DNA-binding domain-containing protein</fullName>
    </recommendedName>
</protein>
<evidence type="ECO:0000313" key="3">
    <source>
        <dbReference type="Proteomes" id="UP000255367"/>
    </source>
</evidence>
<reference evidence="2 3" key="1">
    <citation type="submission" date="2018-06" db="EMBL/GenBank/DDBJ databases">
        <authorList>
            <consortium name="Pathogen Informatics"/>
            <person name="Doyle S."/>
        </authorList>
    </citation>
    <scope>NUCLEOTIDE SEQUENCE [LARGE SCALE GENOMIC DNA]</scope>
    <source>
        <strain evidence="2 3">NCTC12020</strain>
    </source>
</reference>
<dbReference type="RefSeq" id="WP_115310476.1">
    <property type="nucleotide sequence ID" value="NZ_UHIO01000001.1"/>
</dbReference>
<accession>A0A380NNB9</accession>
<dbReference type="InterPro" id="IPR048923">
    <property type="entry name" value="RE_NgoFVII_C"/>
</dbReference>
<dbReference type="REBASE" id="421598">
    <property type="entry name" value="R1.Vcr12020ORF1325P"/>
</dbReference>
<sequence>MSIWEKYSKEEQDEYIKYLQIYGALSNLFRQKHGDPIPYLDSKFQETIYAKVFKSENVDIGNTPHDILSVFGSERIGIGLKTWMNSVPSFQKVMQLKRYKDEIDIAKAESDEALAYKLSEIKNERMKIDYNRLGLSEDKNIYHYITRDAGRFVIQETVYPLVDLSHLKDFSRTSSSFSWSDGHKKYRFTFSDSQIWQYFDGESTGTEIINSFDVNIVDDPFDFLLQSYDVLYTDSINFYSVVKKDEIVEAYLPLYSYDTGEVAEKSGLNAWNAAPKTKNGGLRPLNEVYIPIPIEFHRKYPDFFCKNILAFLEEYKNATKEERKNLKIRFNLKLPNGKVIPGLLTQDNMKAFQSGSQTERDPETGKPYSQAALGQWLLIDVLGLKERTLVTRAWLEKKGTDSVRLWRKKNDYSLINIDFAPINSFEHFMKDEEIQIEDN</sequence>
<evidence type="ECO:0000313" key="2">
    <source>
        <dbReference type="EMBL" id="SUP43762.1"/>
    </source>
</evidence>
<dbReference type="OrthoDB" id="1296974at2"/>
<organism evidence="2 3">
    <name type="scientific">Veillonella criceti</name>
    <dbReference type="NCBI Taxonomy" id="103891"/>
    <lineage>
        <taxon>Bacteria</taxon>
        <taxon>Bacillati</taxon>
        <taxon>Bacillota</taxon>
        <taxon>Negativicutes</taxon>
        <taxon>Veillonellales</taxon>
        <taxon>Veillonellaceae</taxon>
        <taxon>Veillonella</taxon>
    </lineage>
</organism>
<dbReference type="EMBL" id="UHIO01000001">
    <property type="protein sequence ID" value="SUP43762.1"/>
    <property type="molecule type" value="Genomic_DNA"/>
</dbReference>
<gene>
    <name evidence="2" type="ORF">NCTC12020_01324</name>
</gene>